<accession>A0ACB7P0D9</accession>
<proteinExistence type="predicted"/>
<keyword evidence="2" id="KW-1185">Reference proteome</keyword>
<evidence type="ECO:0000313" key="2">
    <source>
        <dbReference type="Proteomes" id="UP000724584"/>
    </source>
</evidence>
<dbReference type="EMBL" id="JAGIZQ010000005">
    <property type="protein sequence ID" value="KAH6627435.1"/>
    <property type="molecule type" value="Genomic_DNA"/>
</dbReference>
<evidence type="ECO:0000313" key="1">
    <source>
        <dbReference type="EMBL" id="KAH6627435.1"/>
    </source>
</evidence>
<organism evidence="1 2">
    <name type="scientific">Chaetomium tenue</name>
    <dbReference type="NCBI Taxonomy" id="1854479"/>
    <lineage>
        <taxon>Eukaryota</taxon>
        <taxon>Fungi</taxon>
        <taxon>Dikarya</taxon>
        <taxon>Ascomycota</taxon>
        <taxon>Pezizomycotina</taxon>
        <taxon>Sordariomycetes</taxon>
        <taxon>Sordariomycetidae</taxon>
        <taxon>Sordariales</taxon>
        <taxon>Chaetomiaceae</taxon>
        <taxon>Chaetomium</taxon>
    </lineage>
</organism>
<reference evidence="1 2" key="1">
    <citation type="journal article" date="2021" name="Nat. Commun.">
        <title>Genetic determinants of endophytism in the Arabidopsis root mycobiome.</title>
        <authorList>
            <person name="Mesny F."/>
            <person name="Miyauchi S."/>
            <person name="Thiergart T."/>
            <person name="Pickel B."/>
            <person name="Atanasova L."/>
            <person name="Karlsson M."/>
            <person name="Huettel B."/>
            <person name="Barry K.W."/>
            <person name="Haridas S."/>
            <person name="Chen C."/>
            <person name="Bauer D."/>
            <person name="Andreopoulos W."/>
            <person name="Pangilinan J."/>
            <person name="LaButti K."/>
            <person name="Riley R."/>
            <person name="Lipzen A."/>
            <person name="Clum A."/>
            <person name="Drula E."/>
            <person name="Henrissat B."/>
            <person name="Kohler A."/>
            <person name="Grigoriev I.V."/>
            <person name="Martin F.M."/>
            <person name="Hacquard S."/>
        </authorList>
    </citation>
    <scope>NUCLEOTIDE SEQUENCE [LARGE SCALE GENOMIC DNA]</scope>
    <source>
        <strain evidence="1 2">MPI-SDFR-AT-0079</strain>
    </source>
</reference>
<sequence length="599" mass="66836">MDNTTTTNTSSDNATTNATSESGLATGLADEALTESALDTDDEDAPMEYLCNYRLVLSHQDIDNPNIEDHMNYYEDGGFHPVLLGDVLGDGGRFRVVHKLGYGGFATVWLCHDKVSKKWRAVKIIAACASTLDCPDMKTLELFGGISPEVLAANGVQLPLEHFWIEGSNGRHLCFVLPLLGPRLLTAARRYSHVPELMKDVCFRLVMAMKFIHSHGLCHGDFRPHNVLFRLADGVDEWEEEAILELLGEPETIQIQHVKGPQVDLEPGIPRYLVKPAHISFREGVCSSQIAVIDFGVSYPVTQAPAESNGIIPPAYKAPEEIFGWHDGLGIHRDIWALGVALTKVRTGLEPFDDRSPMQALQTMERIIGPLQAPYRSLWKDLNNEFVNARDEEGNPLGDGDSWKDESVMVTVPTRYEEASRKERLKERGHPNLLGFCMRSPCATFITQPEADKIADLAAADPGRMPGFITRFEQGTFDYKEQFTYTMPMDEVDQLLDLLMKIFRWRPEDRATLDQIANHEWFGDRNKRQQATAASGSGPDLGWALIKKVSESWTSYPGRVALGLSRGTCWLGWLISRGLSKVGKTVLLMAAAVRRRLEV</sequence>
<name>A0ACB7P0D9_9PEZI</name>
<gene>
    <name evidence="1" type="ORF">F5144DRAFT_651917</name>
</gene>
<dbReference type="Proteomes" id="UP000724584">
    <property type="component" value="Unassembled WGS sequence"/>
</dbReference>
<comment type="caution">
    <text evidence="1">The sequence shown here is derived from an EMBL/GenBank/DDBJ whole genome shotgun (WGS) entry which is preliminary data.</text>
</comment>
<protein>
    <submittedName>
        <fullName evidence="1">Kinase-like domain-containing protein</fullName>
    </submittedName>
</protein>